<proteinExistence type="predicted"/>
<dbReference type="eggNOG" id="KOG4155">
    <property type="taxonomic scope" value="Eukaryota"/>
</dbReference>
<dbReference type="GO" id="GO:0000109">
    <property type="term" value="C:nucleotide-excision repair complex"/>
    <property type="evidence" value="ECO:0007669"/>
    <property type="project" value="TreeGrafter"/>
</dbReference>
<dbReference type="PROSITE" id="PS50294">
    <property type="entry name" value="WD_REPEATS_REGION"/>
    <property type="match status" value="1"/>
</dbReference>
<dbReference type="InterPro" id="IPR019775">
    <property type="entry name" value="WD40_repeat_CS"/>
</dbReference>
<feature type="region of interest" description="Disordered" evidence="4">
    <location>
        <begin position="148"/>
        <end position="170"/>
    </location>
</feature>
<dbReference type="SUPFAM" id="SSF50978">
    <property type="entry name" value="WD40 repeat-like"/>
    <property type="match status" value="1"/>
</dbReference>
<dbReference type="OrthoDB" id="361494at2759"/>
<dbReference type="Pfam" id="PF00400">
    <property type="entry name" value="WD40"/>
    <property type="match status" value="2"/>
</dbReference>
<evidence type="ECO:0000313" key="5">
    <source>
        <dbReference type="EMBL" id="EDO17584.1"/>
    </source>
</evidence>
<dbReference type="InterPro" id="IPR042238">
    <property type="entry name" value="Rad28/ERCC8/Ckn1/ATCSA-1"/>
</dbReference>
<evidence type="ECO:0000256" key="2">
    <source>
        <dbReference type="ARBA" id="ARBA00022737"/>
    </source>
</evidence>
<dbReference type="InterPro" id="IPR015943">
    <property type="entry name" value="WD40/YVTN_repeat-like_dom_sf"/>
</dbReference>
<keyword evidence="6" id="KW-1185">Reference proteome</keyword>
<sequence>MNYTLLQYKLGRINNSELVNLTRLRELERIVESSTPKIYNYHKKSELYGAITCLDIDNGGEFYLGATNNGSISLWGFNERLEVNYDSNGSKIYDLVNKRLNYAKRSTDEEIDISNAQLDSRKRARQDEADMKLVHSFETSRNKYRMYRKSNNTHSVQRKEEPSQEEDSLESHKYSIRTLKWYKDDNGMFFTGSYDNSVKIWNTNEFVPVQDIKLEHKVNQIDCSYQGTNMLVVATDDYHPRLIDLNNMNLGLTSLGNANNSEMKSPILCCKFNPQRTNIVATGDENGQVKLWDLRKSNRQLLELKDTISGNAHLRGCNDIEWDETGREIVTVGLDGKIKKWTPFSDLNSMISLQLGDTDIMRNRYTYRTSQRLIWYGDYILLNTDNNEITIFETIEGKQWNKIKNPQEQFKKITKKDKSAQINAFSIQRNPTNSNGTRLLLATSNCILEYP</sequence>
<feature type="repeat" description="WD" evidence="3">
    <location>
        <begin position="169"/>
        <end position="202"/>
    </location>
</feature>
<dbReference type="PROSITE" id="PS50082">
    <property type="entry name" value="WD_REPEATS_2"/>
    <property type="match status" value="2"/>
</dbReference>
<dbReference type="GeneID" id="5545811"/>
<keyword evidence="2" id="KW-0677">Repeat</keyword>
<dbReference type="HOGENOM" id="CLU_042821_0_0_1"/>
<dbReference type="SMART" id="SM00320">
    <property type="entry name" value="WD40"/>
    <property type="match status" value="5"/>
</dbReference>
<dbReference type="PANTHER" id="PTHR46202:SF1">
    <property type="entry name" value="DNA EXCISION REPAIR PROTEIN ERCC-8"/>
    <property type="match status" value="1"/>
</dbReference>
<dbReference type="GO" id="GO:0031464">
    <property type="term" value="C:Cul4A-RING E3 ubiquitin ligase complex"/>
    <property type="evidence" value="ECO:0007669"/>
    <property type="project" value="TreeGrafter"/>
</dbReference>
<dbReference type="GO" id="GO:0043161">
    <property type="term" value="P:proteasome-mediated ubiquitin-dependent protein catabolic process"/>
    <property type="evidence" value="ECO:0007669"/>
    <property type="project" value="TreeGrafter"/>
</dbReference>
<accession>A7TJD4</accession>
<dbReference type="STRING" id="436907.A7TJD4"/>
<reference evidence="5 6" key="1">
    <citation type="journal article" date="2007" name="Proc. Natl. Acad. Sci. U.S.A.">
        <title>Independent sorting-out of thousands of duplicated gene pairs in two yeast species descended from a whole-genome duplication.</title>
        <authorList>
            <person name="Scannell D.R."/>
            <person name="Frank A.C."/>
            <person name="Conant G.C."/>
            <person name="Byrne K.P."/>
            <person name="Woolfit M."/>
            <person name="Wolfe K.H."/>
        </authorList>
    </citation>
    <scope>NUCLEOTIDE SEQUENCE [LARGE SCALE GENOMIC DNA]</scope>
    <source>
        <strain evidence="6">ATCC 22028 / DSM 70294 / BCRC 21397 / CBS 2163 / NBRC 10782 / NRRL Y-8283 / UCD 57-17</strain>
    </source>
</reference>
<feature type="repeat" description="WD" evidence="3">
    <location>
        <begin position="260"/>
        <end position="302"/>
    </location>
</feature>
<dbReference type="GO" id="GO:0000209">
    <property type="term" value="P:protein polyubiquitination"/>
    <property type="evidence" value="ECO:0007669"/>
    <property type="project" value="TreeGrafter"/>
</dbReference>
<dbReference type="Proteomes" id="UP000000267">
    <property type="component" value="Unassembled WGS sequence"/>
</dbReference>
<dbReference type="PANTHER" id="PTHR46202">
    <property type="entry name" value="DNA EXCISION REPAIR PROTEIN ERCC-8"/>
    <property type="match status" value="1"/>
</dbReference>
<dbReference type="GO" id="GO:0006283">
    <property type="term" value="P:transcription-coupled nucleotide-excision repair"/>
    <property type="evidence" value="ECO:0007669"/>
    <property type="project" value="InterPro"/>
</dbReference>
<evidence type="ECO:0000256" key="3">
    <source>
        <dbReference type="PROSITE-ProRule" id="PRU00221"/>
    </source>
</evidence>
<dbReference type="PROSITE" id="PS00678">
    <property type="entry name" value="WD_REPEATS_1"/>
    <property type="match status" value="1"/>
</dbReference>
<dbReference type="OMA" id="WNSEGSE"/>
<dbReference type="AlphaFoldDB" id="A7TJD4"/>
<dbReference type="FunCoup" id="A7TJD4">
    <property type="interactions" value="126"/>
</dbReference>
<gene>
    <name evidence="5" type="ORF">Kpol_1061p6</name>
</gene>
<dbReference type="InterPro" id="IPR036322">
    <property type="entry name" value="WD40_repeat_dom_sf"/>
</dbReference>
<evidence type="ECO:0000256" key="4">
    <source>
        <dbReference type="SAM" id="MobiDB-lite"/>
    </source>
</evidence>
<name>A7TJD4_VANPO</name>
<evidence type="ECO:0000313" key="6">
    <source>
        <dbReference type="Proteomes" id="UP000000267"/>
    </source>
</evidence>
<dbReference type="EMBL" id="DS480401">
    <property type="protein sequence ID" value="EDO17584.1"/>
    <property type="molecule type" value="Genomic_DNA"/>
</dbReference>
<dbReference type="InterPro" id="IPR001680">
    <property type="entry name" value="WD40_rpt"/>
</dbReference>
<dbReference type="PhylomeDB" id="A7TJD4"/>
<dbReference type="KEGG" id="vpo:Kpol_1061p6"/>
<dbReference type="Gene3D" id="2.130.10.10">
    <property type="entry name" value="YVTN repeat-like/Quinoprotein amine dehydrogenase"/>
    <property type="match status" value="1"/>
</dbReference>
<evidence type="ECO:0000256" key="1">
    <source>
        <dbReference type="ARBA" id="ARBA00022574"/>
    </source>
</evidence>
<keyword evidence="1 3" id="KW-0853">WD repeat</keyword>
<protein>
    <submittedName>
        <fullName evidence="5">Uncharacterized protein</fullName>
    </submittedName>
</protein>
<dbReference type="InParanoid" id="A7TJD4"/>
<dbReference type="RefSeq" id="XP_001645442.1">
    <property type="nucleotide sequence ID" value="XM_001645392.1"/>
</dbReference>
<organism evidence="6">
    <name type="scientific">Vanderwaltozyma polyspora (strain ATCC 22028 / DSM 70294 / BCRC 21397 / CBS 2163 / NBRC 10782 / NRRL Y-8283 / UCD 57-17)</name>
    <name type="common">Kluyveromyces polysporus</name>
    <dbReference type="NCBI Taxonomy" id="436907"/>
    <lineage>
        <taxon>Eukaryota</taxon>
        <taxon>Fungi</taxon>
        <taxon>Dikarya</taxon>
        <taxon>Ascomycota</taxon>
        <taxon>Saccharomycotina</taxon>
        <taxon>Saccharomycetes</taxon>
        <taxon>Saccharomycetales</taxon>
        <taxon>Saccharomycetaceae</taxon>
        <taxon>Vanderwaltozyma</taxon>
    </lineage>
</organism>